<protein>
    <submittedName>
        <fullName evidence="2">Transmembrane protein, putative</fullName>
    </submittedName>
</protein>
<dbReference type="Proteomes" id="UP000002051">
    <property type="component" value="Chromosome 2"/>
</dbReference>
<name>A0A072V8S4_MEDTR</name>
<keyword evidence="1 2" id="KW-0812">Transmembrane</keyword>
<evidence type="ECO:0000313" key="3">
    <source>
        <dbReference type="EnsemblPlants" id="KEH37763"/>
    </source>
</evidence>
<dbReference type="EnsemblPlants" id="KEH37763">
    <property type="protein sequence ID" value="KEH37763"/>
    <property type="gene ID" value="MTR_2g046930"/>
</dbReference>
<evidence type="ECO:0000313" key="4">
    <source>
        <dbReference type="Proteomes" id="UP000002051"/>
    </source>
</evidence>
<dbReference type="AlphaFoldDB" id="A0A072V8S4"/>
<organism evidence="2 4">
    <name type="scientific">Medicago truncatula</name>
    <name type="common">Barrel medic</name>
    <name type="synonym">Medicago tribuloides</name>
    <dbReference type="NCBI Taxonomy" id="3880"/>
    <lineage>
        <taxon>Eukaryota</taxon>
        <taxon>Viridiplantae</taxon>
        <taxon>Streptophyta</taxon>
        <taxon>Embryophyta</taxon>
        <taxon>Tracheophyta</taxon>
        <taxon>Spermatophyta</taxon>
        <taxon>Magnoliopsida</taxon>
        <taxon>eudicotyledons</taxon>
        <taxon>Gunneridae</taxon>
        <taxon>Pentapetalae</taxon>
        <taxon>rosids</taxon>
        <taxon>fabids</taxon>
        <taxon>Fabales</taxon>
        <taxon>Fabaceae</taxon>
        <taxon>Papilionoideae</taxon>
        <taxon>50 kb inversion clade</taxon>
        <taxon>NPAAA clade</taxon>
        <taxon>Hologalegina</taxon>
        <taxon>IRL clade</taxon>
        <taxon>Trifolieae</taxon>
        <taxon>Medicago</taxon>
    </lineage>
</organism>
<reference evidence="2 4" key="1">
    <citation type="journal article" date="2011" name="Nature">
        <title>The Medicago genome provides insight into the evolution of rhizobial symbioses.</title>
        <authorList>
            <person name="Young N.D."/>
            <person name="Debelle F."/>
            <person name="Oldroyd G.E."/>
            <person name="Geurts R."/>
            <person name="Cannon S.B."/>
            <person name="Udvardi M.K."/>
            <person name="Benedito V.A."/>
            <person name="Mayer K.F."/>
            <person name="Gouzy J."/>
            <person name="Schoof H."/>
            <person name="Van de Peer Y."/>
            <person name="Proost S."/>
            <person name="Cook D.R."/>
            <person name="Meyers B.C."/>
            <person name="Spannagl M."/>
            <person name="Cheung F."/>
            <person name="De Mita S."/>
            <person name="Krishnakumar V."/>
            <person name="Gundlach H."/>
            <person name="Zhou S."/>
            <person name="Mudge J."/>
            <person name="Bharti A.K."/>
            <person name="Murray J.D."/>
            <person name="Naoumkina M.A."/>
            <person name="Rosen B."/>
            <person name="Silverstein K.A."/>
            <person name="Tang H."/>
            <person name="Rombauts S."/>
            <person name="Zhao P.X."/>
            <person name="Zhou P."/>
            <person name="Barbe V."/>
            <person name="Bardou P."/>
            <person name="Bechner M."/>
            <person name="Bellec A."/>
            <person name="Berger A."/>
            <person name="Berges H."/>
            <person name="Bidwell S."/>
            <person name="Bisseling T."/>
            <person name="Choisne N."/>
            <person name="Couloux A."/>
            <person name="Denny R."/>
            <person name="Deshpande S."/>
            <person name="Dai X."/>
            <person name="Doyle J.J."/>
            <person name="Dudez A.M."/>
            <person name="Farmer A.D."/>
            <person name="Fouteau S."/>
            <person name="Franken C."/>
            <person name="Gibelin C."/>
            <person name="Gish J."/>
            <person name="Goldstein S."/>
            <person name="Gonzalez A.J."/>
            <person name="Green P.J."/>
            <person name="Hallab A."/>
            <person name="Hartog M."/>
            <person name="Hua A."/>
            <person name="Humphray S.J."/>
            <person name="Jeong D.H."/>
            <person name="Jing Y."/>
            <person name="Jocker A."/>
            <person name="Kenton S.M."/>
            <person name="Kim D.J."/>
            <person name="Klee K."/>
            <person name="Lai H."/>
            <person name="Lang C."/>
            <person name="Lin S."/>
            <person name="Macmil S.L."/>
            <person name="Magdelenat G."/>
            <person name="Matthews L."/>
            <person name="McCorrison J."/>
            <person name="Monaghan E.L."/>
            <person name="Mun J.H."/>
            <person name="Najar F.Z."/>
            <person name="Nicholson C."/>
            <person name="Noirot C."/>
            <person name="O'Bleness M."/>
            <person name="Paule C.R."/>
            <person name="Poulain J."/>
            <person name="Prion F."/>
            <person name="Qin B."/>
            <person name="Qu C."/>
            <person name="Retzel E.F."/>
            <person name="Riddle C."/>
            <person name="Sallet E."/>
            <person name="Samain S."/>
            <person name="Samson N."/>
            <person name="Sanders I."/>
            <person name="Saurat O."/>
            <person name="Scarpelli C."/>
            <person name="Schiex T."/>
            <person name="Segurens B."/>
            <person name="Severin A.J."/>
            <person name="Sherrier D.J."/>
            <person name="Shi R."/>
            <person name="Sims S."/>
            <person name="Singer S.R."/>
            <person name="Sinharoy S."/>
            <person name="Sterck L."/>
            <person name="Viollet A."/>
            <person name="Wang B.B."/>
            <person name="Wang K."/>
            <person name="Wang M."/>
            <person name="Wang X."/>
            <person name="Warfsmann J."/>
            <person name="Weissenbach J."/>
            <person name="White D.D."/>
            <person name="White J.D."/>
            <person name="Wiley G.B."/>
            <person name="Wincker P."/>
            <person name="Xing Y."/>
            <person name="Yang L."/>
            <person name="Yao Z."/>
            <person name="Ying F."/>
            <person name="Zhai J."/>
            <person name="Zhou L."/>
            <person name="Zuber A."/>
            <person name="Denarie J."/>
            <person name="Dixon R.A."/>
            <person name="May G.D."/>
            <person name="Schwartz D.C."/>
            <person name="Rogers J."/>
            <person name="Quetier F."/>
            <person name="Town C.D."/>
            <person name="Roe B.A."/>
        </authorList>
    </citation>
    <scope>NUCLEOTIDE SEQUENCE [LARGE SCALE GENOMIC DNA]</scope>
    <source>
        <strain evidence="2">A17</strain>
        <strain evidence="3 4">cv. Jemalong A17</strain>
    </source>
</reference>
<dbReference type="EMBL" id="CM001218">
    <property type="protein sequence ID" value="KEH37763.1"/>
    <property type="molecule type" value="Genomic_DNA"/>
</dbReference>
<reference evidence="3" key="3">
    <citation type="submission" date="2015-04" db="UniProtKB">
        <authorList>
            <consortium name="EnsemblPlants"/>
        </authorList>
    </citation>
    <scope>IDENTIFICATION</scope>
    <source>
        <strain evidence="3">cv. Jemalong A17</strain>
    </source>
</reference>
<keyword evidence="1" id="KW-1133">Transmembrane helix</keyword>
<sequence>MTRCPLMEDTIEVGPIPSWQFLRHTRRWSGLDKLPPKQIGEQHSIFHGNQIKLWLSRSLLSRLLLILLKLGLIAWILNNIGDGPKGGNRHFYIRVIEGPDIIFNQLLNFFLQRIALLSVMTLRPLMEYTVEVRAIPRWQRIRHPRRWQGLNKQGKLKVQHVCTVDQLADCLTKPLSKSRHQLLWNKIGVTDGTPILRGRVRPTTK</sequence>
<feature type="transmembrane region" description="Helical" evidence="1">
    <location>
        <begin position="59"/>
        <end position="81"/>
    </location>
</feature>
<accession>A0A072V8S4</accession>
<evidence type="ECO:0000256" key="1">
    <source>
        <dbReference type="SAM" id="Phobius"/>
    </source>
</evidence>
<keyword evidence="4" id="KW-1185">Reference proteome</keyword>
<keyword evidence="1" id="KW-0472">Membrane</keyword>
<proteinExistence type="predicted"/>
<gene>
    <name evidence="2" type="ordered locus">MTR_2g046930</name>
</gene>
<evidence type="ECO:0000313" key="2">
    <source>
        <dbReference type="EMBL" id="KEH37763.1"/>
    </source>
</evidence>
<reference evidence="2 4" key="2">
    <citation type="journal article" date="2014" name="BMC Genomics">
        <title>An improved genome release (version Mt4.0) for the model legume Medicago truncatula.</title>
        <authorList>
            <person name="Tang H."/>
            <person name="Krishnakumar V."/>
            <person name="Bidwell S."/>
            <person name="Rosen B."/>
            <person name="Chan A."/>
            <person name="Zhou S."/>
            <person name="Gentzbittel L."/>
            <person name="Childs K.L."/>
            <person name="Yandell M."/>
            <person name="Gundlach H."/>
            <person name="Mayer K.F."/>
            <person name="Schwartz D.C."/>
            <person name="Town C.D."/>
        </authorList>
    </citation>
    <scope>GENOME REANNOTATION</scope>
    <source>
        <strain evidence="2">A17</strain>
        <strain evidence="3 4">cv. Jemalong A17</strain>
    </source>
</reference>
<dbReference type="HOGENOM" id="CLU_1339316_0_0_1"/>